<dbReference type="AlphaFoldDB" id="A0A6J5VAH4"/>
<dbReference type="EMBL" id="CAEKDK010000006">
    <property type="protein sequence ID" value="CAB4285093.1"/>
    <property type="molecule type" value="Genomic_DNA"/>
</dbReference>
<name>A0A6J5VAH4_PRUAR</name>
<reference evidence="1 2" key="1">
    <citation type="submission" date="2020-05" db="EMBL/GenBank/DDBJ databases">
        <authorList>
            <person name="Campoy J."/>
            <person name="Schneeberger K."/>
            <person name="Spophaly S."/>
        </authorList>
    </citation>
    <scope>NUCLEOTIDE SEQUENCE [LARGE SCALE GENOMIC DNA]</scope>
    <source>
        <strain evidence="1">PruArmRojPasFocal</strain>
    </source>
</reference>
<sequence>MLLVVGQESVPLNLDKTDGDATWVFKLFIRHREKDNEFNAAVRNEFVDEGAEQLLLSKLRAGFRYSGLRYLYPY</sequence>
<protein>
    <submittedName>
        <fullName evidence="1">Uncharacterized protein</fullName>
    </submittedName>
</protein>
<dbReference type="Proteomes" id="UP000507222">
    <property type="component" value="Unassembled WGS sequence"/>
</dbReference>
<evidence type="ECO:0000313" key="2">
    <source>
        <dbReference type="Proteomes" id="UP000507222"/>
    </source>
</evidence>
<gene>
    <name evidence="1" type="ORF">CURHAP_LOCUS40795</name>
</gene>
<proteinExistence type="predicted"/>
<accession>A0A6J5VAH4</accession>
<organism evidence="1 2">
    <name type="scientific">Prunus armeniaca</name>
    <name type="common">Apricot</name>
    <name type="synonym">Armeniaca vulgaris</name>
    <dbReference type="NCBI Taxonomy" id="36596"/>
    <lineage>
        <taxon>Eukaryota</taxon>
        <taxon>Viridiplantae</taxon>
        <taxon>Streptophyta</taxon>
        <taxon>Embryophyta</taxon>
        <taxon>Tracheophyta</taxon>
        <taxon>Spermatophyta</taxon>
        <taxon>Magnoliopsida</taxon>
        <taxon>eudicotyledons</taxon>
        <taxon>Gunneridae</taxon>
        <taxon>Pentapetalae</taxon>
        <taxon>rosids</taxon>
        <taxon>fabids</taxon>
        <taxon>Rosales</taxon>
        <taxon>Rosaceae</taxon>
        <taxon>Amygdaloideae</taxon>
        <taxon>Amygdaleae</taxon>
        <taxon>Prunus</taxon>
    </lineage>
</organism>
<evidence type="ECO:0000313" key="1">
    <source>
        <dbReference type="EMBL" id="CAB4285093.1"/>
    </source>
</evidence>